<evidence type="ECO:0000313" key="3">
    <source>
        <dbReference type="Proteomes" id="UP001346149"/>
    </source>
</evidence>
<feature type="region of interest" description="Disordered" evidence="1">
    <location>
        <begin position="40"/>
        <end position="117"/>
    </location>
</feature>
<protein>
    <submittedName>
        <fullName evidence="2">Uncharacterized protein</fullName>
    </submittedName>
</protein>
<feature type="region of interest" description="Disordered" evidence="1">
    <location>
        <begin position="1"/>
        <end position="23"/>
    </location>
</feature>
<comment type="caution">
    <text evidence="2">The sequence shown here is derived from an EMBL/GenBank/DDBJ whole genome shotgun (WGS) entry which is preliminary data.</text>
</comment>
<accession>A0AAN7QIV9</accession>
<dbReference type="AlphaFoldDB" id="A0AAN7QIV9"/>
<organism evidence="2 3">
    <name type="scientific">Trapa natans</name>
    <name type="common">Water chestnut</name>
    <dbReference type="NCBI Taxonomy" id="22666"/>
    <lineage>
        <taxon>Eukaryota</taxon>
        <taxon>Viridiplantae</taxon>
        <taxon>Streptophyta</taxon>
        <taxon>Embryophyta</taxon>
        <taxon>Tracheophyta</taxon>
        <taxon>Spermatophyta</taxon>
        <taxon>Magnoliopsida</taxon>
        <taxon>eudicotyledons</taxon>
        <taxon>Gunneridae</taxon>
        <taxon>Pentapetalae</taxon>
        <taxon>rosids</taxon>
        <taxon>malvids</taxon>
        <taxon>Myrtales</taxon>
        <taxon>Lythraceae</taxon>
        <taxon>Trapa</taxon>
    </lineage>
</organism>
<evidence type="ECO:0000313" key="2">
    <source>
        <dbReference type="EMBL" id="KAK4769084.1"/>
    </source>
</evidence>
<dbReference type="Proteomes" id="UP001346149">
    <property type="component" value="Unassembled WGS sequence"/>
</dbReference>
<gene>
    <name evidence="2" type="ORF">SAY86_027234</name>
</gene>
<proteinExistence type="predicted"/>
<evidence type="ECO:0000256" key="1">
    <source>
        <dbReference type="SAM" id="MobiDB-lite"/>
    </source>
</evidence>
<reference evidence="2 3" key="1">
    <citation type="journal article" date="2023" name="Hortic Res">
        <title>Pangenome of water caltrop reveals structural variations and asymmetric subgenome divergence after allopolyploidization.</title>
        <authorList>
            <person name="Zhang X."/>
            <person name="Chen Y."/>
            <person name="Wang L."/>
            <person name="Yuan Y."/>
            <person name="Fang M."/>
            <person name="Shi L."/>
            <person name="Lu R."/>
            <person name="Comes H.P."/>
            <person name="Ma Y."/>
            <person name="Chen Y."/>
            <person name="Huang G."/>
            <person name="Zhou Y."/>
            <person name="Zheng Z."/>
            <person name="Qiu Y."/>
        </authorList>
    </citation>
    <scope>NUCLEOTIDE SEQUENCE [LARGE SCALE GENOMIC DNA]</scope>
    <source>
        <strain evidence="2">F231</strain>
    </source>
</reference>
<sequence>MVWPTEASSSLSSSSSSPGNSPQFYREKIVYLDDVEKVQSPLRPNMNCQDRRLFKFKHSPSPLIQKPDQEGHSEGSLSWEDQKSPVRKSKRGPEKRARRRSPFRDDRCTKSRPNMLSDDASSRSILYILRARSALLASAYETQITGKKEGTVQYLRSTKVEVAE</sequence>
<keyword evidence="3" id="KW-1185">Reference proteome</keyword>
<name>A0AAN7QIV9_TRANT</name>
<feature type="compositionally biased region" description="Low complexity" evidence="1">
    <location>
        <begin position="8"/>
        <end position="17"/>
    </location>
</feature>
<dbReference type="EMBL" id="JAXQNO010000021">
    <property type="protein sequence ID" value="KAK4769084.1"/>
    <property type="molecule type" value="Genomic_DNA"/>
</dbReference>